<accession>A0A251XI23</accession>
<feature type="compositionally biased region" description="Low complexity" evidence="1">
    <location>
        <begin position="35"/>
        <end position="46"/>
    </location>
</feature>
<keyword evidence="3" id="KW-1185">Reference proteome</keyword>
<evidence type="ECO:0000313" key="3">
    <source>
        <dbReference type="Proteomes" id="UP000195062"/>
    </source>
</evidence>
<organism evidence="2 3">
    <name type="scientific">Clavibacter michiganensis subsp. michiganensis</name>
    <dbReference type="NCBI Taxonomy" id="33013"/>
    <lineage>
        <taxon>Bacteria</taxon>
        <taxon>Bacillati</taxon>
        <taxon>Actinomycetota</taxon>
        <taxon>Actinomycetes</taxon>
        <taxon>Micrococcales</taxon>
        <taxon>Microbacteriaceae</taxon>
        <taxon>Clavibacter</taxon>
    </lineage>
</organism>
<gene>
    <name evidence="2" type="ORF">CMMCAS07_12435</name>
</gene>
<dbReference type="Proteomes" id="UP000195062">
    <property type="component" value="Unassembled WGS sequence"/>
</dbReference>
<name>A0A251XI23_CLAMM</name>
<evidence type="ECO:0000313" key="2">
    <source>
        <dbReference type="EMBL" id="OUE02818.1"/>
    </source>
</evidence>
<dbReference type="EMBL" id="MDHH01000002">
    <property type="protein sequence ID" value="OUE02818.1"/>
    <property type="molecule type" value="Genomic_DNA"/>
</dbReference>
<protein>
    <submittedName>
        <fullName evidence="2">Uncharacterized protein</fullName>
    </submittedName>
</protein>
<feature type="compositionally biased region" description="Low complexity" evidence="1">
    <location>
        <begin position="114"/>
        <end position="129"/>
    </location>
</feature>
<dbReference type="AlphaFoldDB" id="A0A251XI23"/>
<reference evidence="2 3" key="1">
    <citation type="submission" date="2016-08" db="EMBL/GenBank/DDBJ databases">
        <title>Genome sequence of Clavibacter michiganensis subsp. michiganensis strain CASJ007.</title>
        <authorList>
            <person name="Thapa S.P."/>
            <person name="Coaker G."/>
        </authorList>
    </citation>
    <scope>NUCLEOTIDE SEQUENCE [LARGE SCALE GENOMIC DNA]</scope>
    <source>
        <strain evidence="2">CASJ007</strain>
    </source>
</reference>
<evidence type="ECO:0000256" key="1">
    <source>
        <dbReference type="SAM" id="MobiDB-lite"/>
    </source>
</evidence>
<proteinExistence type="predicted"/>
<feature type="region of interest" description="Disordered" evidence="1">
    <location>
        <begin position="112"/>
        <end position="144"/>
    </location>
</feature>
<sequence length="144" mass="15943">MTEYAAVSTTSSTVSSAGIRRAIAVDAKPMRERSSNTSTRPSSWSRTVAVPEDGWAMAEAICRRLVFPAPFGPRTTQRSSPSTVHSTWSRMVVPFRTKDTPDRERTWLMRTSLPARAARPARSWGAPGRPRGGRCPVDQRRIDA</sequence>
<feature type="region of interest" description="Disordered" evidence="1">
    <location>
        <begin position="25"/>
        <end position="46"/>
    </location>
</feature>
<comment type="caution">
    <text evidence="2">The sequence shown here is derived from an EMBL/GenBank/DDBJ whole genome shotgun (WGS) entry which is preliminary data.</text>
</comment>